<keyword evidence="1" id="KW-0472">Membrane</keyword>
<gene>
    <name evidence="2" type="ORF">SDC9_127385</name>
</gene>
<reference evidence="2" key="1">
    <citation type="submission" date="2019-08" db="EMBL/GenBank/DDBJ databases">
        <authorList>
            <person name="Kucharzyk K."/>
            <person name="Murdoch R.W."/>
            <person name="Higgins S."/>
            <person name="Loffler F."/>
        </authorList>
    </citation>
    <scope>NUCLEOTIDE SEQUENCE</scope>
</reference>
<keyword evidence="1" id="KW-0812">Transmembrane</keyword>
<organism evidence="2">
    <name type="scientific">bioreactor metagenome</name>
    <dbReference type="NCBI Taxonomy" id="1076179"/>
    <lineage>
        <taxon>unclassified sequences</taxon>
        <taxon>metagenomes</taxon>
        <taxon>ecological metagenomes</taxon>
    </lineage>
</organism>
<feature type="transmembrane region" description="Helical" evidence="1">
    <location>
        <begin position="12"/>
        <end position="33"/>
    </location>
</feature>
<dbReference type="EMBL" id="VSSQ01029981">
    <property type="protein sequence ID" value="MPM80338.1"/>
    <property type="molecule type" value="Genomic_DNA"/>
</dbReference>
<keyword evidence="1" id="KW-1133">Transmembrane helix</keyword>
<dbReference type="AlphaFoldDB" id="A0A645CTY2"/>
<evidence type="ECO:0000256" key="1">
    <source>
        <dbReference type="SAM" id="Phobius"/>
    </source>
</evidence>
<accession>A0A645CTY2</accession>
<sequence>MWNDGALWLIQSYWIIWLAGSFIISMILGAVIFRNYESVR</sequence>
<proteinExistence type="predicted"/>
<protein>
    <submittedName>
        <fullName evidence="2">Uncharacterized protein</fullName>
    </submittedName>
</protein>
<name>A0A645CTY2_9ZZZZ</name>
<evidence type="ECO:0000313" key="2">
    <source>
        <dbReference type="EMBL" id="MPM80338.1"/>
    </source>
</evidence>
<comment type="caution">
    <text evidence="2">The sequence shown here is derived from an EMBL/GenBank/DDBJ whole genome shotgun (WGS) entry which is preliminary data.</text>
</comment>